<dbReference type="InterPro" id="IPR035992">
    <property type="entry name" value="Ricin_B-like_lectins"/>
</dbReference>
<proteinExistence type="predicted"/>
<reference evidence="4" key="1">
    <citation type="journal article" date="2019" name="Int. J. Syst. Evol. Microbiol.">
        <title>The Global Catalogue of Microorganisms (GCM) 10K type strain sequencing project: providing services to taxonomists for standard genome sequencing and annotation.</title>
        <authorList>
            <consortium name="The Broad Institute Genomics Platform"/>
            <consortium name="The Broad Institute Genome Sequencing Center for Infectious Disease"/>
            <person name="Wu L."/>
            <person name="Ma J."/>
        </authorList>
    </citation>
    <scope>NUCLEOTIDE SEQUENCE [LARGE SCALE GENOMIC DNA]</scope>
    <source>
        <strain evidence="4">JCM 4376</strain>
    </source>
</reference>
<feature type="domain" description="Ricin B lectin" evidence="2">
    <location>
        <begin position="44"/>
        <end position="99"/>
    </location>
</feature>
<sequence>MRGTRSLLLGGVFVLASLAAPPGALAAENGSGPASPARVADATQSFRNQATGRCMDDTDNGFRTWSCNGSNPQLWDVKVWDDGTRQLRNVNTNRCVEDSDNGFRTVGTCSSSPAQSWWVKVWGDGTVRFQNQATLRCIDDSSLGFRTWPCNDTPYQSWF</sequence>
<organism evidence="3 4">
    <name type="scientific">Streptomyces gelaticus</name>
    <dbReference type="NCBI Taxonomy" id="285446"/>
    <lineage>
        <taxon>Bacteria</taxon>
        <taxon>Bacillati</taxon>
        <taxon>Actinomycetota</taxon>
        <taxon>Actinomycetes</taxon>
        <taxon>Kitasatosporales</taxon>
        <taxon>Streptomycetaceae</taxon>
        <taxon>Streptomyces</taxon>
    </lineage>
</organism>
<protein>
    <recommendedName>
        <fullName evidence="2">Ricin B lectin domain-containing protein</fullName>
    </recommendedName>
</protein>
<feature type="signal peptide" evidence="1">
    <location>
        <begin position="1"/>
        <end position="26"/>
    </location>
</feature>
<dbReference type="Pfam" id="PF14200">
    <property type="entry name" value="RicinB_lectin_2"/>
    <property type="match status" value="1"/>
</dbReference>
<accession>A0ABQ2W527</accession>
<name>A0ABQ2W527_9ACTN</name>
<evidence type="ECO:0000259" key="2">
    <source>
        <dbReference type="Pfam" id="PF14200"/>
    </source>
</evidence>
<dbReference type="Proteomes" id="UP000660675">
    <property type="component" value="Unassembled WGS sequence"/>
</dbReference>
<dbReference type="RefSeq" id="WP_189545578.1">
    <property type="nucleotide sequence ID" value="NZ_BMTF01000016.1"/>
</dbReference>
<dbReference type="InterPro" id="IPR000772">
    <property type="entry name" value="Ricin_B_lectin"/>
</dbReference>
<keyword evidence="4" id="KW-1185">Reference proteome</keyword>
<dbReference type="CDD" id="cd23415">
    <property type="entry name" value="beta-trefoil_Ricin_AH"/>
    <property type="match status" value="1"/>
</dbReference>
<gene>
    <name evidence="3" type="ORF">GCM10015535_45080</name>
</gene>
<comment type="caution">
    <text evidence="3">The sequence shown here is derived from an EMBL/GenBank/DDBJ whole genome shotgun (WGS) entry which is preliminary data.</text>
</comment>
<dbReference type="EMBL" id="BMTF01000016">
    <property type="protein sequence ID" value="GGV90021.1"/>
    <property type="molecule type" value="Genomic_DNA"/>
</dbReference>
<dbReference type="PROSITE" id="PS50231">
    <property type="entry name" value="RICIN_B_LECTIN"/>
    <property type="match status" value="1"/>
</dbReference>
<dbReference type="Gene3D" id="2.80.10.50">
    <property type="match status" value="1"/>
</dbReference>
<evidence type="ECO:0000313" key="4">
    <source>
        <dbReference type="Proteomes" id="UP000660675"/>
    </source>
</evidence>
<keyword evidence="1" id="KW-0732">Signal</keyword>
<dbReference type="SUPFAM" id="SSF50370">
    <property type="entry name" value="Ricin B-like lectins"/>
    <property type="match status" value="1"/>
</dbReference>
<evidence type="ECO:0000313" key="3">
    <source>
        <dbReference type="EMBL" id="GGV90021.1"/>
    </source>
</evidence>
<evidence type="ECO:0000256" key="1">
    <source>
        <dbReference type="SAM" id="SignalP"/>
    </source>
</evidence>
<feature type="chain" id="PRO_5046180367" description="Ricin B lectin domain-containing protein" evidence="1">
    <location>
        <begin position="27"/>
        <end position="159"/>
    </location>
</feature>